<dbReference type="EMBL" id="LGUT01003597">
    <property type="protein sequence ID" value="KOG85152.1"/>
    <property type="molecule type" value="Genomic_DNA"/>
</dbReference>
<reference evidence="2 3" key="1">
    <citation type="submission" date="2015-07" db="EMBL/GenBank/DDBJ databases">
        <authorList>
            <person name="Ju K.-S."/>
            <person name="Doroghazi J.R."/>
            <person name="Metcalf W.W."/>
        </authorList>
    </citation>
    <scope>NUCLEOTIDE SEQUENCE [LARGE SCALE GENOMIC DNA]</scope>
    <source>
        <strain evidence="2 3">NRRL B-3589</strain>
    </source>
</reference>
<accession>A0ABR5IVH5</accession>
<evidence type="ECO:0000313" key="3">
    <source>
        <dbReference type="Proteomes" id="UP000037020"/>
    </source>
</evidence>
<organism evidence="2 3">
    <name type="scientific">Streptomyces varsoviensis</name>
    <dbReference type="NCBI Taxonomy" id="67373"/>
    <lineage>
        <taxon>Bacteria</taxon>
        <taxon>Bacillati</taxon>
        <taxon>Actinomycetota</taxon>
        <taxon>Actinomycetes</taxon>
        <taxon>Kitasatosporales</taxon>
        <taxon>Streptomycetaceae</taxon>
        <taxon>Streptomyces</taxon>
    </lineage>
</organism>
<name>A0ABR5IVH5_9ACTN</name>
<evidence type="ECO:0000313" key="2">
    <source>
        <dbReference type="EMBL" id="KOG85152.1"/>
    </source>
</evidence>
<comment type="caution">
    <text evidence="2">The sequence shown here is derived from an EMBL/GenBank/DDBJ whole genome shotgun (WGS) entry which is preliminary data.</text>
</comment>
<dbReference type="SUPFAM" id="SSF51197">
    <property type="entry name" value="Clavaminate synthase-like"/>
    <property type="match status" value="1"/>
</dbReference>
<dbReference type="Proteomes" id="UP000037020">
    <property type="component" value="Unassembled WGS sequence"/>
</dbReference>
<evidence type="ECO:0008006" key="4">
    <source>
        <dbReference type="Google" id="ProtNLM"/>
    </source>
</evidence>
<gene>
    <name evidence="2" type="ORF">ADK38_38280</name>
</gene>
<protein>
    <recommendedName>
        <fullName evidence="4">Fe2OG dioxygenase domain-containing protein</fullName>
    </recommendedName>
</protein>
<keyword evidence="3" id="KW-1185">Reference proteome</keyword>
<sequence length="224" mass="24489">MDDGLRERFERDGYVKLPGVVRGARLGALRSETRRLERLARRRDFTVARADASPRRMATVCGQMIGALAPWVPRLYADAELTALIRRISGVETAEAPDLLERYVLNVLHRQGDTHGAHLDGHPLTFVLCADAPSSPRDGGLLEYAPGERGPAALDGAVARRAHHRPGDAYLLRGDAVVHRVTPLRRAGLRRTVLALSYEARSPVPRAARVPEQGRAGRPAPLGN</sequence>
<dbReference type="Gene3D" id="2.60.120.620">
    <property type="entry name" value="q2cbj1_9rhob like domain"/>
    <property type="match status" value="1"/>
</dbReference>
<dbReference type="Pfam" id="PF23169">
    <property type="entry name" value="HalD"/>
    <property type="match status" value="1"/>
</dbReference>
<dbReference type="InterPro" id="IPR056470">
    <property type="entry name" value="BesD/HalB-like"/>
</dbReference>
<proteinExistence type="predicted"/>
<feature type="region of interest" description="Disordered" evidence="1">
    <location>
        <begin position="203"/>
        <end position="224"/>
    </location>
</feature>
<evidence type="ECO:0000256" key="1">
    <source>
        <dbReference type="SAM" id="MobiDB-lite"/>
    </source>
</evidence>